<evidence type="ECO:0000313" key="2">
    <source>
        <dbReference type="Proteomes" id="UP001172386"/>
    </source>
</evidence>
<gene>
    <name evidence="1" type="ORF">H2198_007135</name>
</gene>
<sequence length="94" mass="10802">MPMIAHADFSFHHTHSLEREGDNALLVDTLAQMCVSTVFKMKMQIAWCLALPTPSKTTLWKQIEEQVDSWFSQFMQLVKSQALDVLVCRCLCIQ</sequence>
<reference evidence="1" key="1">
    <citation type="submission" date="2022-10" db="EMBL/GenBank/DDBJ databases">
        <title>Culturing micro-colonial fungi from biological soil crusts in the Mojave desert and describing Neophaeococcomyces mojavensis, and introducing the new genera and species Taxawa tesnikishii.</title>
        <authorList>
            <person name="Kurbessoian T."/>
            <person name="Stajich J.E."/>
        </authorList>
    </citation>
    <scope>NUCLEOTIDE SEQUENCE</scope>
    <source>
        <strain evidence="1">JES_112</strain>
    </source>
</reference>
<accession>A0ACC3A112</accession>
<proteinExistence type="predicted"/>
<keyword evidence="2" id="KW-1185">Reference proteome</keyword>
<dbReference type="EMBL" id="JAPDRQ010000143">
    <property type="protein sequence ID" value="KAJ9653737.1"/>
    <property type="molecule type" value="Genomic_DNA"/>
</dbReference>
<name>A0ACC3A112_9EURO</name>
<protein>
    <submittedName>
        <fullName evidence="1">Uncharacterized protein</fullName>
    </submittedName>
</protein>
<evidence type="ECO:0000313" key="1">
    <source>
        <dbReference type="EMBL" id="KAJ9653737.1"/>
    </source>
</evidence>
<comment type="caution">
    <text evidence="1">The sequence shown here is derived from an EMBL/GenBank/DDBJ whole genome shotgun (WGS) entry which is preliminary data.</text>
</comment>
<organism evidence="1 2">
    <name type="scientific">Neophaeococcomyces mojaviensis</name>
    <dbReference type="NCBI Taxonomy" id="3383035"/>
    <lineage>
        <taxon>Eukaryota</taxon>
        <taxon>Fungi</taxon>
        <taxon>Dikarya</taxon>
        <taxon>Ascomycota</taxon>
        <taxon>Pezizomycotina</taxon>
        <taxon>Eurotiomycetes</taxon>
        <taxon>Chaetothyriomycetidae</taxon>
        <taxon>Chaetothyriales</taxon>
        <taxon>Chaetothyriales incertae sedis</taxon>
        <taxon>Neophaeococcomyces</taxon>
    </lineage>
</organism>
<dbReference type="Proteomes" id="UP001172386">
    <property type="component" value="Unassembled WGS sequence"/>
</dbReference>